<dbReference type="GO" id="GO:0005524">
    <property type="term" value="F:ATP binding"/>
    <property type="evidence" value="ECO:0007669"/>
    <property type="project" value="InterPro"/>
</dbReference>
<feature type="region of interest" description="Disordered" evidence="9">
    <location>
        <begin position="983"/>
        <end position="1003"/>
    </location>
</feature>
<protein>
    <recommendedName>
        <fullName evidence="7">Structural maintenance of chromosomes protein</fullName>
    </recommendedName>
</protein>
<dbReference type="FunFam" id="3.30.70.1620:FF:000011">
    <property type="entry name" value="Structural maintenance of chromosomes protein"/>
    <property type="match status" value="1"/>
</dbReference>
<dbReference type="GO" id="GO:0016887">
    <property type="term" value="F:ATP hydrolysis activity"/>
    <property type="evidence" value="ECO:0007669"/>
    <property type="project" value="InterPro"/>
</dbReference>
<feature type="coiled-coil region" evidence="8">
    <location>
        <begin position="214"/>
        <end position="339"/>
    </location>
</feature>
<comment type="subcellular location">
    <subcellularLocation>
        <location evidence="1 7">Nucleus</location>
    </subcellularLocation>
</comment>
<evidence type="ECO:0000256" key="9">
    <source>
        <dbReference type="SAM" id="MobiDB-lite"/>
    </source>
</evidence>
<organism evidence="11">
    <name type="scientific">Trypanosoma vivax (strain Y486)</name>
    <dbReference type="NCBI Taxonomy" id="1055687"/>
    <lineage>
        <taxon>Eukaryota</taxon>
        <taxon>Discoba</taxon>
        <taxon>Euglenozoa</taxon>
        <taxon>Kinetoplastea</taxon>
        <taxon>Metakinetoplastina</taxon>
        <taxon>Trypanosomatida</taxon>
        <taxon>Trypanosomatidae</taxon>
        <taxon>Trypanosoma</taxon>
        <taxon>Duttonella</taxon>
    </lineage>
</organism>
<dbReference type="InterPro" id="IPR024704">
    <property type="entry name" value="SMC"/>
</dbReference>
<dbReference type="InterPro" id="IPR036277">
    <property type="entry name" value="SMC_hinge_sf"/>
</dbReference>
<name>G0U381_TRYVY</name>
<evidence type="ECO:0000256" key="4">
    <source>
        <dbReference type="ARBA" id="ARBA00023054"/>
    </source>
</evidence>
<feature type="coiled-coil region" evidence="8">
    <location>
        <begin position="387"/>
        <end position="456"/>
    </location>
</feature>
<sequence>MFSKIDRLELCNFKSFAGTITVGPLKDFTCIVGPNGSGKSNLMDALCFVLSSNPTETLRGRRATDFIHRGAQDSGCHVTVVLRHTTARTDDGSTSTSAGGKNVLETAFTRAVTSNGRITNKVNGKVTTEKEFVSMLNKFNMGPRVNNFLVFQHDVESVAQKKAIELTELLEQVSGSNELKAEYDLCKKAHELANHELVEASVAKREAVAALNQARHHQREAERCQEVMKRITEEKRNEALVQLFHIETDLDSKKQELDNLNTQLRELEQGVTADEEWRRLKREYAEKHKAYLEELKQSRRDADALREKHATHERIKTSLAHLNRKRELQRHELDRAAKTESIQTRETQRIEEQLRQQKALLSSFVARCQEEDKTHKTISSALNSTQLQEYRQLRKEAECQTVVLRQQLDRVKRQQQSLIEGQKRCALAIENARLQKEDLVNEIQRGNGRISQLQNREVELQGVTEEITGKISQKQTELGMIEKRNTERGVKLAKIQDQLHELRFMKESDKHDSKMAVALQGLRSLHGIRGRLVDLCTIPNDRYRQAVTVAFGKNLEAVVVDTTETAIACVRYLREQRLPPMTFLPLDSVRGKTADDRLRTLGGTCKPIVDVIRYDVSIELAVQYALGQTLVCDTMSEARQIAYGRADGQRFKVVTIDGTVLMRNGVVQGGLAAVQSRARKWDEKRYSELQAAREQLLSDAAGDSEAEVARAQCELRDMSSRLEFSRSRIQVVQAELQLTAQKVLNMEQSVQKQESELSSLEGRHSAYSAELKLCEEEIERTRASILQVENKVFGEFEARVEVFNLAELERNEALQAKERAEKQQQLQLLIHRLEMSLETEQKRLGLNSVSEVSAILGRLEKEIHQHERDLSSYSKILKDTEGKLELSRSRVSETKRELDKMELNMHQYSRNTEKELNQLALVRRGIAGLQAACDTLRLRRVNVINRCQVEDIDIPLKPVEAAGTKRRRPPEGEVTRVSEPFSILNEPSPSQLQSARGTKPSSSQVSTASQVVIDFSGLSEALVQVASDKAKLEAYKQRTETLLITLQRAMETLAPNIKAAMQLSECEEKLSTSSAVFEAAREKANTAYASYTKVKKLRTQRFMDTFEKIADHVDRIYRALTMGTRGHMVHGSAYLTVEDVEEPYCGGTTYHATPPMKRYMPMELLSGGERTMAALALLFAVHAVSPTPFFVLDEVDAALDAGNVERLANYTRNNCTTTQFIVISLKDQLYHMADMLVGVLKDKQKESSSVLSVDLRGYPF</sequence>
<dbReference type="InterPro" id="IPR010935">
    <property type="entry name" value="SMC_hinge"/>
</dbReference>
<keyword evidence="4 8" id="KW-0175">Coiled coil</keyword>
<evidence type="ECO:0000256" key="3">
    <source>
        <dbReference type="ARBA" id="ARBA00022776"/>
    </source>
</evidence>
<dbReference type="PANTHER" id="PTHR18937">
    <property type="entry name" value="STRUCTURAL MAINTENANCE OF CHROMOSOMES SMC FAMILY MEMBER"/>
    <property type="match status" value="1"/>
</dbReference>
<proteinExistence type="inferred from homology"/>
<dbReference type="GO" id="GO:0007062">
    <property type="term" value="P:sister chromatid cohesion"/>
    <property type="evidence" value="ECO:0007669"/>
    <property type="project" value="TreeGrafter"/>
</dbReference>
<reference evidence="11" key="1">
    <citation type="journal article" date="2012" name="Proc. Natl. Acad. Sci. U.S.A.">
        <title>Antigenic diversity is generated by distinct evolutionary mechanisms in African trypanosome species.</title>
        <authorList>
            <person name="Jackson A.P."/>
            <person name="Berry A."/>
            <person name="Aslett M."/>
            <person name="Allison H.C."/>
            <person name="Burton P."/>
            <person name="Vavrova-Anderson J."/>
            <person name="Brown R."/>
            <person name="Browne H."/>
            <person name="Corton N."/>
            <person name="Hauser H."/>
            <person name="Gamble J."/>
            <person name="Gilderthorp R."/>
            <person name="Marcello L."/>
            <person name="McQuillan J."/>
            <person name="Otto T.D."/>
            <person name="Quail M.A."/>
            <person name="Sanders M.J."/>
            <person name="van Tonder A."/>
            <person name="Ginger M.L."/>
            <person name="Field M.C."/>
            <person name="Barry J.D."/>
            <person name="Hertz-Fowler C."/>
            <person name="Berriman M."/>
        </authorList>
    </citation>
    <scope>NUCLEOTIDE SEQUENCE</scope>
    <source>
        <strain evidence="11">Y486</strain>
    </source>
</reference>
<keyword evidence="5 7" id="KW-0539">Nucleus</keyword>
<evidence type="ECO:0000313" key="11">
    <source>
        <dbReference type="EMBL" id="CCC50736.1"/>
    </source>
</evidence>
<accession>G0U381</accession>
<evidence type="ECO:0000256" key="6">
    <source>
        <dbReference type="ARBA" id="ARBA00023306"/>
    </source>
</evidence>
<dbReference type="InterPro" id="IPR003395">
    <property type="entry name" value="RecF/RecN/SMC_N"/>
</dbReference>
<dbReference type="Pfam" id="PF06470">
    <property type="entry name" value="SMC_hinge"/>
    <property type="match status" value="1"/>
</dbReference>
<dbReference type="Gene3D" id="3.40.50.300">
    <property type="entry name" value="P-loop containing nucleotide triphosphate hydrolases"/>
    <property type="match status" value="2"/>
</dbReference>
<evidence type="ECO:0000256" key="1">
    <source>
        <dbReference type="ARBA" id="ARBA00004123"/>
    </source>
</evidence>
<dbReference type="GO" id="GO:0005634">
    <property type="term" value="C:nucleus"/>
    <property type="evidence" value="ECO:0007669"/>
    <property type="project" value="UniProtKB-SubCell"/>
</dbReference>
<evidence type="ECO:0000259" key="10">
    <source>
        <dbReference type="SMART" id="SM00968"/>
    </source>
</evidence>
<feature type="compositionally biased region" description="Polar residues" evidence="9">
    <location>
        <begin position="985"/>
        <end position="1000"/>
    </location>
</feature>
<comment type="similarity">
    <text evidence="7">Belongs to the SMC family.</text>
</comment>
<dbReference type="PANTHER" id="PTHR18937:SF12">
    <property type="entry name" value="STRUCTURAL MAINTENANCE OF CHROMOSOMES PROTEIN"/>
    <property type="match status" value="1"/>
</dbReference>
<feature type="domain" description="SMC hinge" evidence="10">
    <location>
        <begin position="526"/>
        <end position="642"/>
    </location>
</feature>
<dbReference type="SUPFAM" id="SSF75553">
    <property type="entry name" value="Smc hinge domain"/>
    <property type="match status" value="1"/>
</dbReference>
<evidence type="ECO:0000256" key="2">
    <source>
        <dbReference type="ARBA" id="ARBA00022618"/>
    </source>
</evidence>
<evidence type="ECO:0000256" key="5">
    <source>
        <dbReference type="ARBA" id="ARBA00023242"/>
    </source>
</evidence>
<gene>
    <name evidence="11" type="ORF">TVY486_0905570</name>
</gene>
<dbReference type="PIRSF" id="PIRSF005719">
    <property type="entry name" value="SMC"/>
    <property type="match status" value="1"/>
</dbReference>
<dbReference type="EMBL" id="HE573025">
    <property type="protein sequence ID" value="CCC50736.1"/>
    <property type="molecule type" value="Genomic_DNA"/>
</dbReference>
<dbReference type="GO" id="GO:0008278">
    <property type="term" value="C:cohesin complex"/>
    <property type="evidence" value="ECO:0007669"/>
    <property type="project" value="TreeGrafter"/>
</dbReference>
<dbReference type="SMART" id="SM00968">
    <property type="entry name" value="SMC_hinge"/>
    <property type="match status" value="1"/>
</dbReference>
<dbReference type="GO" id="GO:0051301">
    <property type="term" value="P:cell division"/>
    <property type="evidence" value="ECO:0007669"/>
    <property type="project" value="UniProtKB-KW"/>
</dbReference>
<keyword evidence="2" id="KW-0132">Cell division</keyword>
<dbReference type="InterPro" id="IPR027417">
    <property type="entry name" value="P-loop_NTPase"/>
</dbReference>
<dbReference type="SUPFAM" id="SSF57997">
    <property type="entry name" value="Tropomyosin"/>
    <property type="match status" value="1"/>
</dbReference>
<dbReference type="VEuPathDB" id="TriTrypDB:TvY486_0905570"/>
<feature type="coiled-coil region" evidence="8">
    <location>
        <begin position="743"/>
        <end position="918"/>
    </location>
</feature>
<dbReference type="SUPFAM" id="SSF52540">
    <property type="entry name" value="P-loop containing nucleoside triphosphate hydrolases"/>
    <property type="match status" value="1"/>
</dbReference>
<keyword evidence="6" id="KW-0131">Cell cycle</keyword>
<dbReference type="Pfam" id="PF02463">
    <property type="entry name" value="SMC_N"/>
    <property type="match status" value="1"/>
</dbReference>
<evidence type="ECO:0000256" key="8">
    <source>
        <dbReference type="SAM" id="Coils"/>
    </source>
</evidence>
<dbReference type="AlphaFoldDB" id="G0U381"/>
<dbReference type="Gene3D" id="1.20.1060.20">
    <property type="match status" value="1"/>
</dbReference>
<dbReference type="GO" id="GO:0003677">
    <property type="term" value="F:DNA binding"/>
    <property type="evidence" value="ECO:0007669"/>
    <property type="project" value="TreeGrafter"/>
</dbReference>
<keyword evidence="3" id="KW-0498">Mitosis</keyword>
<dbReference type="Gene3D" id="3.30.70.1620">
    <property type="match status" value="1"/>
</dbReference>
<evidence type="ECO:0000256" key="7">
    <source>
        <dbReference type="PIRNR" id="PIRNR005719"/>
    </source>
</evidence>